<dbReference type="EMBL" id="PUFO01000093">
    <property type="protein sequence ID" value="TDG72975.1"/>
    <property type="molecule type" value="Genomic_DNA"/>
</dbReference>
<dbReference type="RefSeq" id="WP_010620375.1">
    <property type="nucleotide sequence ID" value="NZ_PUFO01000093.1"/>
</dbReference>
<evidence type="ECO:0000313" key="1">
    <source>
        <dbReference type="EMBL" id="TDG72975.1"/>
    </source>
</evidence>
<evidence type="ECO:0000313" key="2">
    <source>
        <dbReference type="Proteomes" id="UP000294854"/>
    </source>
</evidence>
<name>A0A4V3A356_9LACO</name>
<dbReference type="OrthoDB" id="2323139at2"/>
<keyword evidence="2" id="KW-1185">Reference proteome</keyword>
<protein>
    <submittedName>
        <fullName evidence="1">Uncharacterized protein</fullName>
    </submittedName>
</protein>
<comment type="caution">
    <text evidence="1">The sequence shown here is derived from an EMBL/GenBank/DDBJ whole genome shotgun (WGS) entry which is preliminary data.</text>
</comment>
<gene>
    <name evidence="1" type="ORF">C5L31_001478</name>
</gene>
<accession>A0A4V3A356</accession>
<organism evidence="1 2">
    <name type="scientific">Secundilactobacillus malefermentans</name>
    <dbReference type="NCBI Taxonomy" id="176292"/>
    <lineage>
        <taxon>Bacteria</taxon>
        <taxon>Bacillati</taxon>
        <taxon>Bacillota</taxon>
        <taxon>Bacilli</taxon>
        <taxon>Lactobacillales</taxon>
        <taxon>Lactobacillaceae</taxon>
        <taxon>Secundilactobacillus</taxon>
    </lineage>
</organism>
<dbReference type="AlphaFoldDB" id="A0A4V3A356"/>
<reference evidence="1 2" key="1">
    <citation type="journal article" date="2019" name="Appl. Microbiol. Biotechnol.">
        <title>Uncovering carbohydrate metabolism through a genotype-phenotype association study of 56 lactic acid bacteria genomes.</title>
        <authorList>
            <person name="Buron-Moles G."/>
            <person name="Chailyan A."/>
            <person name="Dolejs I."/>
            <person name="Forster J."/>
            <person name="Miks M.H."/>
        </authorList>
    </citation>
    <scope>NUCLEOTIDE SEQUENCE [LARGE SCALE GENOMIC DNA]</scope>
    <source>
        <strain evidence="1 2">ATCC 49373</strain>
    </source>
</reference>
<dbReference type="Proteomes" id="UP000294854">
    <property type="component" value="Unassembled WGS sequence"/>
</dbReference>
<proteinExistence type="predicted"/>
<sequence>MKDSLKYYKIKKQGNSLTISINKDAEIKEGQLYSLEINSAGQLIYTPVESPTNIWDTEEAQNHNFQKDLKEIGFNVGNESSKGQEGAEYC</sequence>